<evidence type="ECO:0000313" key="4">
    <source>
        <dbReference type="Proteomes" id="UP001597227"/>
    </source>
</evidence>
<comment type="caution">
    <text evidence="3">The sequence shown here is derived from an EMBL/GenBank/DDBJ whole genome shotgun (WGS) entry which is preliminary data.</text>
</comment>
<reference evidence="4" key="1">
    <citation type="journal article" date="2019" name="Int. J. Syst. Evol. Microbiol.">
        <title>The Global Catalogue of Microorganisms (GCM) 10K type strain sequencing project: providing services to taxonomists for standard genome sequencing and annotation.</title>
        <authorList>
            <consortium name="The Broad Institute Genomics Platform"/>
            <consortium name="The Broad Institute Genome Sequencing Center for Infectious Disease"/>
            <person name="Wu L."/>
            <person name="Ma J."/>
        </authorList>
    </citation>
    <scope>NUCLEOTIDE SEQUENCE [LARGE SCALE GENOMIC DNA]</scope>
    <source>
        <strain evidence="4">CCUG 15531</strain>
    </source>
</reference>
<evidence type="ECO:0000259" key="2">
    <source>
        <dbReference type="Pfam" id="PF00144"/>
    </source>
</evidence>
<dbReference type="InterPro" id="IPR012338">
    <property type="entry name" value="Beta-lactam/transpept-like"/>
</dbReference>
<proteinExistence type="predicted"/>
<dbReference type="SUPFAM" id="SSF56601">
    <property type="entry name" value="beta-lactamase/transpeptidase-like"/>
    <property type="match status" value="1"/>
</dbReference>
<keyword evidence="1 3" id="KW-0378">Hydrolase</keyword>
<sequence length="351" mass="39937">MREMVLAFLQQEIDQQHIPGAVIHISFQKQTILKEAIGYRVVYPKKEPMKLTTIFDLASLTKVVATLPSILLLVEAGKLHLDDKVSFFLPEFARHGKSNITLKDLLTHCSGLPAHREYFKESLNTEQIIERIFDEKLVANKGEKVIYSDLGFILLYKIIEKVTEEDFQSFVHRALFEKLEMSETSFLPNVERERFAATEYSETLQDYKHGIVHDDNTESMGGVSGHAGLFSTISDLANYASMIENNGVFRGKRILSEQSINITKQNFSPYSNEYRGLGWILKSPVFSSCGDLFSSSAYGHTGFTGTSIWFDPDIQLHVILLTNRVHFGRKDPILRLRPRLHNLIAAHFPRG</sequence>
<dbReference type="PANTHER" id="PTHR43283">
    <property type="entry name" value="BETA-LACTAMASE-RELATED"/>
    <property type="match status" value="1"/>
</dbReference>
<dbReference type="Pfam" id="PF00144">
    <property type="entry name" value="Beta-lactamase"/>
    <property type="match status" value="1"/>
</dbReference>
<dbReference type="RefSeq" id="WP_388040094.1">
    <property type="nucleotide sequence ID" value="NZ_JBHUEK010000025.1"/>
</dbReference>
<keyword evidence="4" id="KW-1185">Reference proteome</keyword>
<evidence type="ECO:0000313" key="3">
    <source>
        <dbReference type="EMBL" id="MFD1780432.1"/>
    </source>
</evidence>
<dbReference type="GO" id="GO:0016787">
    <property type="term" value="F:hydrolase activity"/>
    <property type="evidence" value="ECO:0007669"/>
    <property type="project" value="UniProtKB-KW"/>
</dbReference>
<dbReference type="Proteomes" id="UP001597227">
    <property type="component" value="Unassembled WGS sequence"/>
</dbReference>
<dbReference type="InterPro" id="IPR001466">
    <property type="entry name" value="Beta-lactam-related"/>
</dbReference>
<protein>
    <submittedName>
        <fullName evidence="3">Serine hydrolase domain-containing protein</fullName>
        <ecNumber evidence="3">3.-.-.-</ecNumber>
    </submittedName>
</protein>
<feature type="domain" description="Beta-lactamase-related" evidence="2">
    <location>
        <begin position="8"/>
        <end position="332"/>
    </location>
</feature>
<dbReference type="Gene3D" id="3.40.710.10">
    <property type="entry name" value="DD-peptidase/beta-lactamase superfamily"/>
    <property type="match status" value="1"/>
</dbReference>
<evidence type="ECO:0000256" key="1">
    <source>
        <dbReference type="ARBA" id="ARBA00022801"/>
    </source>
</evidence>
<gene>
    <name evidence="3" type="ORF">ACFSFW_17335</name>
</gene>
<dbReference type="InterPro" id="IPR050789">
    <property type="entry name" value="Diverse_Enzym_Activities"/>
</dbReference>
<name>A0ABW4MRA1_9BACI</name>
<dbReference type="EC" id="3.-.-.-" evidence="3"/>
<dbReference type="EMBL" id="JBHUEK010000025">
    <property type="protein sequence ID" value="MFD1780432.1"/>
    <property type="molecule type" value="Genomic_DNA"/>
</dbReference>
<accession>A0ABW4MRA1</accession>
<organism evidence="3 4">
    <name type="scientific">Fredinandcohnia salidurans</name>
    <dbReference type="NCBI Taxonomy" id="2595041"/>
    <lineage>
        <taxon>Bacteria</taxon>
        <taxon>Bacillati</taxon>
        <taxon>Bacillota</taxon>
        <taxon>Bacilli</taxon>
        <taxon>Bacillales</taxon>
        <taxon>Bacillaceae</taxon>
        <taxon>Fredinandcohnia</taxon>
    </lineage>
</organism>
<dbReference type="PANTHER" id="PTHR43283:SF11">
    <property type="entry name" value="BETA-LACTAMASE-RELATED DOMAIN-CONTAINING PROTEIN"/>
    <property type="match status" value="1"/>
</dbReference>